<reference evidence="9" key="1">
    <citation type="journal article" date="2020" name="mSystems">
        <title>Genome- and Community-Level Interaction Insights into Carbon Utilization and Element Cycling Functions of Hydrothermarchaeota in Hydrothermal Sediment.</title>
        <authorList>
            <person name="Zhou Z."/>
            <person name="Liu Y."/>
            <person name="Xu W."/>
            <person name="Pan J."/>
            <person name="Luo Z.H."/>
            <person name="Li M."/>
        </authorList>
    </citation>
    <scope>NUCLEOTIDE SEQUENCE [LARGE SCALE GENOMIC DNA]</scope>
    <source>
        <strain evidence="9">SpSt-488</strain>
    </source>
</reference>
<name>A0A7C4CAH2_UNCW3</name>
<dbReference type="EMBL" id="DSUT01000050">
    <property type="protein sequence ID" value="HGK27872.1"/>
    <property type="molecule type" value="Genomic_DNA"/>
</dbReference>
<dbReference type="PRINTS" id="PR00469">
    <property type="entry name" value="PNDRDTASEII"/>
</dbReference>
<dbReference type="PRINTS" id="PR00368">
    <property type="entry name" value="FADPNR"/>
</dbReference>
<proteinExistence type="inferred from homology"/>
<evidence type="ECO:0000256" key="1">
    <source>
        <dbReference type="ARBA" id="ARBA00022630"/>
    </source>
</evidence>
<keyword evidence="2 6" id="KW-0274">FAD</keyword>
<evidence type="ECO:0000256" key="5">
    <source>
        <dbReference type="ARBA" id="ARBA00023284"/>
    </source>
</evidence>
<dbReference type="InterPro" id="IPR008255">
    <property type="entry name" value="Pyr_nucl-diS_OxRdtase_2_AS"/>
</dbReference>
<dbReference type="EC" id="1.8.1.9" evidence="6"/>
<evidence type="ECO:0000256" key="2">
    <source>
        <dbReference type="ARBA" id="ARBA00022827"/>
    </source>
</evidence>
<keyword evidence="3 6" id="KW-0560">Oxidoreductase</keyword>
<keyword evidence="1 6" id="KW-0285">Flavoprotein</keyword>
<keyword evidence="7" id="KW-0521">NADP</keyword>
<dbReference type="GO" id="GO:0004791">
    <property type="term" value="F:thioredoxin-disulfide reductase (NADPH) activity"/>
    <property type="evidence" value="ECO:0007669"/>
    <property type="project" value="UniProtKB-UniRule"/>
</dbReference>
<dbReference type="SUPFAM" id="SSF51905">
    <property type="entry name" value="FAD/NAD(P)-binding domain"/>
    <property type="match status" value="1"/>
</dbReference>
<dbReference type="PROSITE" id="PS00573">
    <property type="entry name" value="PYRIDINE_REDOX_2"/>
    <property type="match status" value="1"/>
</dbReference>
<comment type="cofactor">
    <cofactor evidence="7">
        <name>FAD</name>
        <dbReference type="ChEBI" id="CHEBI:57692"/>
    </cofactor>
    <text evidence="7">Binds 1 FAD per subunit.</text>
</comment>
<keyword evidence="5 6" id="KW-0676">Redox-active center</keyword>
<comment type="similarity">
    <text evidence="6">Belongs to the class-II pyridine nucleotide-disulfide oxidoreductase family.</text>
</comment>
<dbReference type="NCBIfam" id="TIGR01292">
    <property type="entry name" value="TRX_reduct"/>
    <property type="match status" value="1"/>
</dbReference>
<dbReference type="InterPro" id="IPR023753">
    <property type="entry name" value="FAD/NAD-binding_dom"/>
</dbReference>
<keyword evidence="4" id="KW-1015">Disulfide bond</keyword>
<protein>
    <recommendedName>
        <fullName evidence="6">Thioredoxin reductase</fullName>
        <ecNumber evidence="6">1.8.1.9</ecNumber>
    </recommendedName>
</protein>
<sequence length="307" mass="32385">MADDAEIVVVGAGPAGMTAGLYGARSGHRTLVLERALPGGQAALTAEVENYPGFAEPVSGTSLTQAMQMQAERFGCTFANADVFGLDRTDSGFVLNLDSGPVTARAVIIATGVKPKPLGIPGEKELTGRGVSYCAVCDGPLFRNQEVAVVGGGDSAMDEALYLAGFCSRVYLIHRRDEFRGARTAEERLRRHPKVTLILSSIVTSVSGTTHVENIEVKALKDDSTRRLPVAGLFIYVGSIPNTDWCAPLVKLDENGFVVTDALLETSSPGVFAAGDVRVTPLRQICTAVADGALAAMSAHRFLTEQS</sequence>
<dbReference type="GO" id="GO:0005737">
    <property type="term" value="C:cytoplasm"/>
    <property type="evidence" value="ECO:0007669"/>
    <property type="project" value="InterPro"/>
</dbReference>
<evidence type="ECO:0000259" key="8">
    <source>
        <dbReference type="Pfam" id="PF07992"/>
    </source>
</evidence>
<dbReference type="Gene3D" id="3.50.50.60">
    <property type="entry name" value="FAD/NAD(P)-binding domain"/>
    <property type="match status" value="2"/>
</dbReference>
<evidence type="ECO:0000256" key="6">
    <source>
        <dbReference type="RuleBase" id="RU003880"/>
    </source>
</evidence>
<gene>
    <name evidence="9" type="primary">trxB</name>
    <name evidence="9" type="ORF">ENS41_02840</name>
</gene>
<dbReference type="AlphaFoldDB" id="A0A7C4CAH2"/>
<dbReference type="InterPro" id="IPR050097">
    <property type="entry name" value="Ferredoxin-NADP_redctase_2"/>
</dbReference>
<evidence type="ECO:0000313" key="9">
    <source>
        <dbReference type="EMBL" id="HGK27872.1"/>
    </source>
</evidence>
<dbReference type="PANTHER" id="PTHR48105">
    <property type="entry name" value="THIOREDOXIN REDUCTASE 1-RELATED-RELATED"/>
    <property type="match status" value="1"/>
</dbReference>
<dbReference type="InterPro" id="IPR036188">
    <property type="entry name" value="FAD/NAD-bd_sf"/>
</dbReference>
<dbReference type="GO" id="GO:0019430">
    <property type="term" value="P:removal of superoxide radicals"/>
    <property type="evidence" value="ECO:0007669"/>
    <property type="project" value="UniProtKB-UniRule"/>
</dbReference>
<organism evidence="9">
    <name type="scientific">candidate division WOR-3 bacterium</name>
    <dbReference type="NCBI Taxonomy" id="2052148"/>
    <lineage>
        <taxon>Bacteria</taxon>
        <taxon>Bacteria division WOR-3</taxon>
    </lineage>
</organism>
<dbReference type="InterPro" id="IPR005982">
    <property type="entry name" value="Thioredox_Rdtase"/>
</dbReference>
<comment type="caution">
    <text evidence="9">The sequence shown here is derived from an EMBL/GenBank/DDBJ whole genome shotgun (WGS) entry which is preliminary data.</text>
</comment>
<dbReference type="Pfam" id="PF07992">
    <property type="entry name" value="Pyr_redox_2"/>
    <property type="match status" value="1"/>
</dbReference>
<accession>A0A7C4CAH2</accession>
<evidence type="ECO:0000256" key="7">
    <source>
        <dbReference type="RuleBase" id="RU003881"/>
    </source>
</evidence>
<evidence type="ECO:0000256" key="4">
    <source>
        <dbReference type="ARBA" id="ARBA00023157"/>
    </source>
</evidence>
<evidence type="ECO:0000256" key="3">
    <source>
        <dbReference type="ARBA" id="ARBA00023002"/>
    </source>
</evidence>
<comment type="catalytic activity">
    <reaction evidence="6">
        <text>[thioredoxin]-dithiol + NADP(+) = [thioredoxin]-disulfide + NADPH + H(+)</text>
        <dbReference type="Rhea" id="RHEA:20345"/>
        <dbReference type="Rhea" id="RHEA-COMP:10698"/>
        <dbReference type="Rhea" id="RHEA-COMP:10700"/>
        <dbReference type="ChEBI" id="CHEBI:15378"/>
        <dbReference type="ChEBI" id="CHEBI:29950"/>
        <dbReference type="ChEBI" id="CHEBI:50058"/>
        <dbReference type="ChEBI" id="CHEBI:57783"/>
        <dbReference type="ChEBI" id="CHEBI:58349"/>
        <dbReference type="EC" id="1.8.1.9"/>
    </reaction>
</comment>
<feature type="domain" description="FAD/NAD(P)-binding" evidence="8">
    <location>
        <begin position="6"/>
        <end position="292"/>
    </location>
</feature>
<comment type="subunit">
    <text evidence="6">Homodimer.</text>
</comment>